<dbReference type="EMBL" id="CCND01000005">
    <property type="protein sequence ID" value="CDX51361.1"/>
    <property type="molecule type" value="Genomic_DNA"/>
</dbReference>
<protein>
    <submittedName>
        <fullName evidence="5">Putative DNA-binding transcriptional dual regulator</fullName>
    </submittedName>
</protein>
<dbReference type="Gene3D" id="3.40.50.2300">
    <property type="match status" value="2"/>
</dbReference>
<dbReference type="CDD" id="cd06289">
    <property type="entry name" value="PBP1_MalI-like"/>
    <property type="match status" value="1"/>
</dbReference>
<dbReference type="InterPro" id="IPR046335">
    <property type="entry name" value="LacI/GalR-like_sensor"/>
</dbReference>
<dbReference type="GO" id="GO:0003700">
    <property type="term" value="F:DNA-binding transcription factor activity"/>
    <property type="evidence" value="ECO:0007669"/>
    <property type="project" value="TreeGrafter"/>
</dbReference>
<evidence type="ECO:0000313" key="6">
    <source>
        <dbReference type="Proteomes" id="UP000182888"/>
    </source>
</evidence>
<dbReference type="InterPro" id="IPR000843">
    <property type="entry name" value="HTH_LacI"/>
</dbReference>
<proteinExistence type="predicted"/>
<dbReference type="PROSITE" id="PS50932">
    <property type="entry name" value="HTH_LACI_2"/>
    <property type="match status" value="1"/>
</dbReference>
<reference evidence="6" key="1">
    <citation type="submission" date="2014-08" db="EMBL/GenBank/DDBJ databases">
        <authorList>
            <person name="Edwards T."/>
        </authorList>
    </citation>
    <scope>NUCLEOTIDE SEQUENCE [LARGE SCALE GENOMIC DNA]</scope>
</reference>
<dbReference type="GO" id="GO:0000976">
    <property type="term" value="F:transcription cis-regulatory region binding"/>
    <property type="evidence" value="ECO:0007669"/>
    <property type="project" value="TreeGrafter"/>
</dbReference>
<sequence length="348" mass="37520">MTGKWSLRRKPNIKDIAKVTGLSTAAVSYALTGRGRVSAETQEIVRKVADEMGFIRDSAAVRLRTGQSRLLGAVLHDTSNPFFAELLSDFEARAYEAGYLTIVANTHDDSARQAALIDALLSQGVAGLLISPANCTTPDDFAILRTRATPYVIAVRDVEDLQADYVGADDRKAGYLAASHLFEAGLERFAVVGGLDHTRTWQDRLDGIRAAAAERGVELDEALVFRCAPTRENGTEIVNRIVTDFPECCAAICFNDYIALGAYAALHGSGRRVGEDFSIIGIDNVPLGQSLLPPLTTVELYPRGIGGRAARLLLDRMRDGRGEADHNLVEPRLVARQSVAGAPKSRGA</sequence>
<dbReference type="PANTHER" id="PTHR30146:SF154">
    <property type="entry name" value="TRANSCRIPTION REGULATOR, MEMBER OF GALR FAMILY"/>
    <property type="match status" value="1"/>
</dbReference>
<evidence type="ECO:0000256" key="3">
    <source>
        <dbReference type="ARBA" id="ARBA00023163"/>
    </source>
</evidence>
<name>A0A0K2VRG4_MESPL</name>
<dbReference type="PANTHER" id="PTHR30146">
    <property type="entry name" value="LACI-RELATED TRANSCRIPTIONAL REPRESSOR"/>
    <property type="match status" value="1"/>
</dbReference>
<dbReference type="SUPFAM" id="SSF47413">
    <property type="entry name" value="lambda repressor-like DNA-binding domains"/>
    <property type="match status" value="1"/>
</dbReference>
<evidence type="ECO:0000256" key="2">
    <source>
        <dbReference type="ARBA" id="ARBA00023125"/>
    </source>
</evidence>
<dbReference type="InterPro" id="IPR010982">
    <property type="entry name" value="Lambda_DNA-bd_dom_sf"/>
</dbReference>
<keyword evidence="1" id="KW-0805">Transcription regulation</keyword>
<dbReference type="SUPFAM" id="SSF53822">
    <property type="entry name" value="Periplasmic binding protein-like I"/>
    <property type="match status" value="1"/>
</dbReference>
<dbReference type="Pfam" id="PF00356">
    <property type="entry name" value="LacI"/>
    <property type="match status" value="1"/>
</dbReference>
<keyword evidence="3" id="KW-0804">Transcription</keyword>
<dbReference type="InterPro" id="IPR028082">
    <property type="entry name" value="Peripla_BP_I"/>
</dbReference>
<feature type="domain" description="HTH lacI-type" evidence="4">
    <location>
        <begin position="11"/>
        <end position="65"/>
    </location>
</feature>
<organism evidence="5 6">
    <name type="scientific">Mesorhizobium plurifarium</name>
    <dbReference type="NCBI Taxonomy" id="69974"/>
    <lineage>
        <taxon>Bacteria</taxon>
        <taxon>Pseudomonadati</taxon>
        <taxon>Pseudomonadota</taxon>
        <taxon>Alphaproteobacteria</taxon>
        <taxon>Hyphomicrobiales</taxon>
        <taxon>Phyllobacteriaceae</taxon>
        <taxon>Mesorhizobium</taxon>
    </lineage>
</organism>
<dbReference type="SMART" id="SM00354">
    <property type="entry name" value="HTH_LACI"/>
    <property type="match status" value="1"/>
</dbReference>
<gene>
    <name evidence="5" type="ORF">MPL1032_130267</name>
</gene>
<evidence type="ECO:0000256" key="1">
    <source>
        <dbReference type="ARBA" id="ARBA00023015"/>
    </source>
</evidence>
<accession>A0A0K2VRG4</accession>
<dbReference type="Pfam" id="PF13377">
    <property type="entry name" value="Peripla_BP_3"/>
    <property type="match status" value="1"/>
</dbReference>
<dbReference type="Proteomes" id="UP000182888">
    <property type="component" value="Unassembled WGS sequence"/>
</dbReference>
<dbReference type="AlphaFoldDB" id="A0A0K2VRG4"/>
<dbReference type="Gene3D" id="1.10.260.40">
    <property type="entry name" value="lambda repressor-like DNA-binding domains"/>
    <property type="match status" value="1"/>
</dbReference>
<evidence type="ECO:0000313" key="5">
    <source>
        <dbReference type="EMBL" id="CDX51361.1"/>
    </source>
</evidence>
<evidence type="ECO:0000259" key="4">
    <source>
        <dbReference type="PROSITE" id="PS50932"/>
    </source>
</evidence>
<keyword evidence="2 5" id="KW-0238">DNA-binding</keyword>